<accession>A0A3B0X6A0</accession>
<dbReference type="EMBL" id="UOFI01000040">
    <property type="protein sequence ID" value="VAW63251.1"/>
    <property type="molecule type" value="Genomic_DNA"/>
</dbReference>
<evidence type="ECO:0000313" key="2">
    <source>
        <dbReference type="EMBL" id="VAW63251.1"/>
    </source>
</evidence>
<sequence>MVNLSMKHNIKWQAPLPLWAENSGVGVRVVNGEIAPQPSILRFSTDTFMQDIMDVLNDQPERIVEWVAQPETWREPTVTPDPIIKKQKDEGIAYLFNRTKKLSDEYKNRIKIRPKKSSKQSLKIINNTDDLPLKLFQSTQQRFYMVSASLISRESGFPDRQLNLANKEKTTFVVRRLVPESDNINIQNIENYDDWSEYALVASPTGIKWKIIDKYNKGVTNTLLDNEEKLPMFPVNYKDTCGDSRSLHCGLIPVGKREAWMAAPADDSLLLDEAYGAENAFQPGVSKAKVSFQTDVTEPWKILVEQASYKQESLSRAENNSESRADASRARRVERDNIQTISWYILLDFAKFLEYRMPGLWEVLNNRKFVDSLSEYEVVFFNAIRDSTISNNLIDALVSIKDQYLEVNTINITARRNAARVERSLQNALVLIRSMEDDLESVENEFVRFGKDGVELRPFDIDDRWPDFLFPLADSEYTAPLPPQINIEGVDYSDLSGLDLSLAKIDALAELVARILPEPSQTEELMDTQSILNQRDAWFVVRCVYERPGCGPLFPVLLSNPTRAFQLASFFDPDAPARPVRIPMPVDISPAGLRKFKKNTAFVISDMLCGKIKKIRKITLGDLVLSVLPWPFHKDLPNPGDTGPCKTGGTNIGMICSLSIPIVTLCALILLMIMVALFDLFFRWIPFLFICLPIPGLKAKKT</sequence>
<name>A0A3B0X6A0_9ZZZZ</name>
<evidence type="ECO:0000256" key="1">
    <source>
        <dbReference type="SAM" id="Phobius"/>
    </source>
</evidence>
<gene>
    <name evidence="2" type="ORF">MNBD_GAMMA09-507</name>
</gene>
<feature type="transmembrane region" description="Helical" evidence="1">
    <location>
        <begin position="660"/>
        <end position="682"/>
    </location>
</feature>
<organism evidence="2">
    <name type="scientific">hydrothermal vent metagenome</name>
    <dbReference type="NCBI Taxonomy" id="652676"/>
    <lineage>
        <taxon>unclassified sequences</taxon>
        <taxon>metagenomes</taxon>
        <taxon>ecological metagenomes</taxon>
    </lineage>
</organism>
<proteinExistence type="predicted"/>
<keyword evidence="1" id="KW-0472">Membrane</keyword>
<keyword evidence="1" id="KW-0812">Transmembrane</keyword>
<keyword evidence="1" id="KW-1133">Transmembrane helix</keyword>
<protein>
    <submittedName>
        <fullName evidence="2">Uncharacterized protein</fullName>
    </submittedName>
</protein>
<dbReference type="AlphaFoldDB" id="A0A3B0X6A0"/>
<reference evidence="2" key="1">
    <citation type="submission" date="2018-06" db="EMBL/GenBank/DDBJ databases">
        <authorList>
            <person name="Zhirakovskaya E."/>
        </authorList>
    </citation>
    <scope>NUCLEOTIDE SEQUENCE</scope>
</reference>